<evidence type="ECO:0000313" key="3">
    <source>
        <dbReference type="Proteomes" id="UP000807504"/>
    </source>
</evidence>
<feature type="transmembrane region" description="Helical" evidence="1">
    <location>
        <begin position="248"/>
        <end position="268"/>
    </location>
</feature>
<reference evidence="2" key="1">
    <citation type="journal article" date="2020" name="bioRxiv">
        <title>Chromosome-level reference genome of the European wasp spider Argiope bruennichi: a resource for studies on range expansion and evolutionary adaptation.</title>
        <authorList>
            <person name="Sheffer M.M."/>
            <person name="Hoppe A."/>
            <person name="Krehenwinkel H."/>
            <person name="Uhl G."/>
            <person name="Kuss A.W."/>
            <person name="Jensen L."/>
            <person name="Jensen C."/>
            <person name="Gillespie R.G."/>
            <person name="Hoff K.J."/>
            <person name="Prost S."/>
        </authorList>
    </citation>
    <scope>NUCLEOTIDE SEQUENCE</scope>
</reference>
<feature type="transmembrane region" description="Helical" evidence="1">
    <location>
        <begin position="288"/>
        <end position="309"/>
    </location>
</feature>
<proteinExistence type="predicted"/>
<gene>
    <name evidence="2" type="ORF">HNY73_002538</name>
</gene>
<reference evidence="2" key="2">
    <citation type="submission" date="2020-06" db="EMBL/GenBank/DDBJ databases">
        <authorList>
            <person name="Sheffer M."/>
        </authorList>
    </citation>
    <scope>NUCLEOTIDE SEQUENCE</scope>
</reference>
<evidence type="ECO:0000313" key="2">
    <source>
        <dbReference type="EMBL" id="KAF8794567.1"/>
    </source>
</evidence>
<feature type="transmembrane region" description="Helical" evidence="1">
    <location>
        <begin position="78"/>
        <end position="97"/>
    </location>
</feature>
<name>A0A8T0FTU1_ARGBR</name>
<organism evidence="2 3">
    <name type="scientific">Argiope bruennichi</name>
    <name type="common">Wasp spider</name>
    <name type="synonym">Aranea bruennichi</name>
    <dbReference type="NCBI Taxonomy" id="94029"/>
    <lineage>
        <taxon>Eukaryota</taxon>
        <taxon>Metazoa</taxon>
        <taxon>Ecdysozoa</taxon>
        <taxon>Arthropoda</taxon>
        <taxon>Chelicerata</taxon>
        <taxon>Arachnida</taxon>
        <taxon>Araneae</taxon>
        <taxon>Araneomorphae</taxon>
        <taxon>Entelegynae</taxon>
        <taxon>Araneoidea</taxon>
        <taxon>Araneidae</taxon>
        <taxon>Argiope</taxon>
    </lineage>
</organism>
<dbReference type="Proteomes" id="UP000807504">
    <property type="component" value="Unassembled WGS sequence"/>
</dbReference>
<keyword evidence="1" id="KW-0812">Transmembrane</keyword>
<dbReference type="AlphaFoldDB" id="A0A8T0FTU1"/>
<comment type="caution">
    <text evidence="2">The sequence shown here is derived from an EMBL/GenBank/DDBJ whole genome shotgun (WGS) entry which is preliminary data.</text>
</comment>
<evidence type="ECO:0000256" key="1">
    <source>
        <dbReference type="SAM" id="Phobius"/>
    </source>
</evidence>
<keyword evidence="1" id="KW-0472">Membrane</keyword>
<feature type="transmembrane region" description="Helical" evidence="1">
    <location>
        <begin position="171"/>
        <end position="198"/>
    </location>
</feature>
<keyword evidence="1" id="KW-1133">Transmembrane helix</keyword>
<feature type="transmembrane region" description="Helical" evidence="1">
    <location>
        <begin position="361"/>
        <end position="383"/>
    </location>
</feature>
<feature type="transmembrane region" description="Helical" evidence="1">
    <location>
        <begin position="45"/>
        <end position="66"/>
    </location>
</feature>
<keyword evidence="3" id="KW-1185">Reference proteome</keyword>
<protein>
    <submittedName>
        <fullName evidence="2">Uncharacterized protein</fullName>
    </submittedName>
</protein>
<feature type="transmembrane region" description="Helical" evidence="1">
    <location>
        <begin position="122"/>
        <end position="141"/>
    </location>
</feature>
<accession>A0A8T0FTU1</accession>
<dbReference type="EMBL" id="JABXBU010000002">
    <property type="protein sequence ID" value="KAF8794567.1"/>
    <property type="molecule type" value="Genomic_DNA"/>
</dbReference>
<sequence>MKVNTRLMRSEILKEMPLSVLKCVFFVLGLDLSKKAKKTAIISKLYLIILAVLWISYFIHTIITLYCFVSTGNSKLHTFIIQKITDINTLILWFYILKKKDKIRATVDKLFLAVNLSECSKVMLTCICILLGAINIVGWWITVPKYKDEFCSQLLKNYSFLLSENTDNCKLLHLVIAMFIVVRTLETVVTILFVILCYMSRKILLMHCSEKPKLMALSKTGFYENKLKQHFIKYWCAMKVLNSVEQEFAFPVFLLQVNDLMGIFTFLIRYGGYDPGFTVSKAGPAAFTAVRSILSFLVISVAASSVHLADERVKRADEDLWYILLCRGSIMKNNQMGISVVINKKSFAFSAWGCFRFTKSYILSAVGCLLTYSLLIIQLYYSIKDEKYE</sequence>